<keyword evidence="1" id="KW-1133">Transmembrane helix</keyword>
<sequence>MFAAVCVLLAATGHILMSGRPVAGWVLGAAFAATAAAAWATAARERGLFAVTAAAVAVQTVLHSVFSWAQSGGGAAHTGMGAGSGSGAGTGSGGGSVSAASGTLSSAHMAHPAMGAPDMGPADMGPADMAHLPGLGVDVVQVGDAGHVAMAHLPVASDAHDMASMVSSLAHAADLTDFSLSSSFGMLAAHVLAALLSGVWLAYGERGAFRLLRALPAGLFRPLSLLLAVVPVVVGRPRVRPVRPGDARVPRRLHLAHSLVSRGPPQAVAVV</sequence>
<evidence type="ECO:0008006" key="4">
    <source>
        <dbReference type="Google" id="ProtNLM"/>
    </source>
</evidence>
<feature type="transmembrane region" description="Helical" evidence="1">
    <location>
        <begin position="48"/>
        <end position="69"/>
    </location>
</feature>
<keyword evidence="1" id="KW-0812">Transmembrane</keyword>
<proteinExistence type="predicted"/>
<comment type="caution">
    <text evidence="2">The sequence shown here is derived from an EMBL/GenBank/DDBJ whole genome shotgun (WGS) entry which is preliminary data.</text>
</comment>
<evidence type="ECO:0000256" key="1">
    <source>
        <dbReference type="SAM" id="Phobius"/>
    </source>
</evidence>
<keyword evidence="3" id="KW-1185">Reference proteome</keyword>
<feature type="transmembrane region" description="Helical" evidence="1">
    <location>
        <begin position="215"/>
        <end position="234"/>
    </location>
</feature>
<accession>A0A2P2GP97</accession>
<dbReference type="Proteomes" id="UP000265325">
    <property type="component" value="Unassembled WGS sequence"/>
</dbReference>
<name>A0A2P2GP97_STREW</name>
<feature type="transmembrane region" description="Helical" evidence="1">
    <location>
        <begin position="23"/>
        <end position="41"/>
    </location>
</feature>
<keyword evidence="1" id="KW-0472">Membrane</keyword>
<organism evidence="2 3">
    <name type="scientific">Streptomyces showdoensis</name>
    <dbReference type="NCBI Taxonomy" id="68268"/>
    <lineage>
        <taxon>Bacteria</taxon>
        <taxon>Bacillati</taxon>
        <taxon>Actinomycetota</taxon>
        <taxon>Actinomycetes</taxon>
        <taxon>Kitasatosporales</taxon>
        <taxon>Streptomycetaceae</taxon>
        <taxon>Streptomyces</taxon>
    </lineage>
</organism>
<evidence type="ECO:0000313" key="2">
    <source>
        <dbReference type="EMBL" id="KKZ73320.1"/>
    </source>
</evidence>
<dbReference type="AlphaFoldDB" id="A0A2P2GP97"/>
<dbReference type="OrthoDB" id="4558679at2"/>
<evidence type="ECO:0000313" key="3">
    <source>
        <dbReference type="Proteomes" id="UP000265325"/>
    </source>
</evidence>
<dbReference type="EMBL" id="LAQS01000018">
    <property type="protein sequence ID" value="KKZ73320.1"/>
    <property type="molecule type" value="Genomic_DNA"/>
</dbReference>
<reference evidence="2 3" key="1">
    <citation type="submission" date="2015-05" db="EMBL/GenBank/DDBJ databases">
        <title>Draft Genome assembly of Streptomyces showdoensis.</title>
        <authorList>
            <person name="Thapa K.K."/>
            <person name="Metsa-Ketela M."/>
        </authorList>
    </citation>
    <scope>NUCLEOTIDE SEQUENCE [LARGE SCALE GENOMIC DNA]</scope>
    <source>
        <strain evidence="2 3">ATCC 15227</strain>
    </source>
</reference>
<dbReference type="RefSeq" id="WP_046908088.1">
    <property type="nucleotide sequence ID" value="NZ_BAAAXG010000012.1"/>
</dbReference>
<feature type="transmembrane region" description="Helical" evidence="1">
    <location>
        <begin position="184"/>
        <end position="203"/>
    </location>
</feature>
<gene>
    <name evidence="2" type="ORF">VO63_13480</name>
</gene>
<protein>
    <recommendedName>
        <fullName evidence="4">PE-PGRS family protein</fullName>
    </recommendedName>
</protein>